<keyword evidence="3" id="KW-1185">Reference proteome</keyword>
<proteinExistence type="predicted"/>
<reference evidence="2" key="1">
    <citation type="submission" date="2020-11" db="EMBL/GenBank/DDBJ databases">
        <authorList>
            <consortium name="DOE Joint Genome Institute"/>
            <person name="Ahrendt S."/>
            <person name="Riley R."/>
            <person name="Andreopoulos W."/>
            <person name="Labutti K."/>
            <person name="Pangilinan J."/>
            <person name="Ruiz-Duenas F.J."/>
            <person name="Barrasa J.M."/>
            <person name="Sanchez-Garcia M."/>
            <person name="Camarero S."/>
            <person name="Miyauchi S."/>
            <person name="Serrano A."/>
            <person name="Linde D."/>
            <person name="Babiker R."/>
            <person name="Drula E."/>
            <person name="Ayuso-Fernandez I."/>
            <person name="Pacheco R."/>
            <person name="Padilla G."/>
            <person name="Ferreira P."/>
            <person name="Barriuso J."/>
            <person name="Kellner H."/>
            <person name="Castanera R."/>
            <person name="Alfaro M."/>
            <person name="Ramirez L."/>
            <person name="Pisabarro A.G."/>
            <person name="Kuo A."/>
            <person name="Tritt A."/>
            <person name="Lipzen A."/>
            <person name="He G."/>
            <person name="Yan M."/>
            <person name="Ng V."/>
            <person name="Cullen D."/>
            <person name="Martin F."/>
            <person name="Rosso M.-N."/>
            <person name="Henrissat B."/>
            <person name="Hibbett D."/>
            <person name="Martinez A.T."/>
            <person name="Grigoriev I.V."/>
        </authorList>
    </citation>
    <scope>NUCLEOTIDE SEQUENCE</scope>
    <source>
        <strain evidence="2">AH 40177</strain>
    </source>
</reference>
<dbReference type="EMBL" id="JADNRY010000066">
    <property type="protein sequence ID" value="KAF9067944.1"/>
    <property type="molecule type" value="Genomic_DNA"/>
</dbReference>
<dbReference type="Proteomes" id="UP000772434">
    <property type="component" value="Unassembled WGS sequence"/>
</dbReference>
<evidence type="ECO:0000313" key="3">
    <source>
        <dbReference type="Proteomes" id="UP000772434"/>
    </source>
</evidence>
<gene>
    <name evidence="2" type="ORF">BDP27DRAFT_1403545</name>
</gene>
<organism evidence="2 3">
    <name type="scientific">Rhodocollybia butyracea</name>
    <dbReference type="NCBI Taxonomy" id="206335"/>
    <lineage>
        <taxon>Eukaryota</taxon>
        <taxon>Fungi</taxon>
        <taxon>Dikarya</taxon>
        <taxon>Basidiomycota</taxon>
        <taxon>Agaricomycotina</taxon>
        <taxon>Agaricomycetes</taxon>
        <taxon>Agaricomycetidae</taxon>
        <taxon>Agaricales</taxon>
        <taxon>Marasmiineae</taxon>
        <taxon>Omphalotaceae</taxon>
        <taxon>Rhodocollybia</taxon>
    </lineage>
</organism>
<evidence type="ECO:0000313" key="2">
    <source>
        <dbReference type="EMBL" id="KAF9067944.1"/>
    </source>
</evidence>
<dbReference type="AlphaFoldDB" id="A0A9P5PRB6"/>
<sequence>MEFRMVIYEDIRSKFRVRAQKDRVGHEQTTSHPSICQFEVNLALEFTSKLKFLLDIAGFGFTFDSGDFGRQPVDDLVEEAERLTMFRTRHYTITAVYIGILFYCIPCILITQCGRVSSAVDWRDLSPSWTGFEIYSESSWSFPPFGQC</sequence>
<comment type="caution">
    <text evidence="2">The sequence shown here is derived from an EMBL/GenBank/DDBJ whole genome shotgun (WGS) entry which is preliminary data.</text>
</comment>
<keyword evidence="1" id="KW-1133">Transmembrane helix</keyword>
<name>A0A9P5PRB6_9AGAR</name>
<accession>A0A9P5PRB6</accession>
<protein>
    <submittedName>
        <fullName evidence="2">Uncharacterized protein</fullName>
    </submittedName>
</protein>
<keyword evidence="1" id="KW-0812">Transmembrane</keyword>
<keyword evidence="1" id="KW-0472">Membrane</keyword>
<feature type="transmembrane region" description="Helical" evidence="1">
    <location>
        <begin position="91"/>
        <end position="111"/>
    </location>
</feature>
<evidence type="ECO:0000256" key="1">
    <source>
        <dbReference type="SAM" id="Phobius"/>
    </source>
</evidence>